<comment type="caution">
    <text evidence="2">The sequence shown here is derived from an EMBL/GenBank/DDBJ whole genome shotgun (WGS) entry which is preliminary data.</text>
</comment>
<keyword evidence="1" id="KW-1133">Transmembrane helix</keyword>
<organism evidence="2 3">
    <name type="scientific">Ditylenchus destructor</name>
    <dbReference type="NCBI Taxonomy" id="166010"/>
    <lineage>
        <taxon>Eukaryota</taxon>
        <taxon>Metazoa</taxon>
        <taxon>Ecdysozoa</taxon>
        <taxon>Nematoda</taxon>
        <taxon>Chromadorea</taxon>
        <taxon>Rhabditida</taxon>
        <taxon>Tylenchina</taxon>
        <taxon>Tylenchomorpha</taxon>
        <taxon>Sphaerularioidea</taxon>
        <taxon>Anguinidae</taxon>
        <taxon>Anguininae</taxon>
        <taxon>Ditylenchus</taxon>
    </lineage>
</organism>
<dbReference type="Proteomes" id="UP001201812">
    <property type="component" value="Unassembled WGS sequence"/>
</dbReference>
<dbReference type="AlphaFoldDB" id="A0AAD4MFY0"/>
<name>A0AAD4MFY0_9BILA</name>
<feature type="transmembrane region" description="Helical" evidence="1">
    <location>
        <begin position="104"/>
        <end position="121"/>
    </location>
</feature>
<proteinExistence type="predicted"/>
<evidence type="ECO:0000313" key="3">
    <source>
        <dbReference type="Proteomes" id="UP001201812"/>
    </source>
</evidence>
<sequence>MPCVEGNKIHKDVYDFCDFVETVNTVSTPYLLHLLFLPALIIMFLTVIDRCSEDAKWFMFNTAVINVVTGITWEMKRIPRSFGKWNSTISLVCSIGKDVSQSSIFLLAVTRVFFLYCPAVYKKAFARKRLFLWILASDFVLARRDEAIDVSHARIRAATREILLRVDGDSAP</sequence>
<keyword evidence="1" id="KW-0472">Membrane</keyword>
<evidence type="ECO:0000313" key="2">
    <source>
        <dbReference type="EMBL" id="KAI1692383.1"/>
    </source>
</evidence>
<dbReference type="EMBL" id="JAKKPZ010000777">
    <property type="protein sequence ID" value="KAI1692383.1"/>
    <property type="molecule type" value="Genomic_DNA"/>
</dbReference>
<gene>
    <name evidence="2" type="ORF">DdX_21286</name>
</gene>
<feature type="transmembrane region" description="Helical" evidence="1">
    <location>
        <begin position="30"/>
        <end position="48"/>
    </location>
</feature>
<evidence type="ECO:0000256" key="1">
    <source>
        <dbReference type="SAM" id="Phobius"/>
    </source>
</evidence>
<keyword evidence="1" id="KW-0812">Transmembrane</keyword>
<protein>
    <submittedName>
        <fullName evidence="2">Uncharacterized protein</fullName>
    </submittedName>
</protein>
<feature type="transmembrane region" description="Helical" evidence="1">
    <location>
        <begin position="55"/>
        <end position="73"/>
    </location>
</feature>
<accession>A0AAD4MFY0</accession>
<keyword evidence="3" id="KW-1185">Reference proteome</keyword>
<reference evidence="2" key="1">
    <citation type="submission" date="2022-01" db="EMBL/GenBank/DDBJ databases">
        <title>Genome Sequence Resource for Two Populations of Ditylenchus destructor, the Migratory Endoparasitic Phytonematode.</title>
        <authorList>
            <person name="Zhang H."/>
            <person name="Lin R."/>
            <person name="Xie B."/>
        </authorList>
    </citation>
    <scope>NUCLEOTIDE SEQUENCE</scope>
    <source>
        <strain evidence="2">BazhouSP</strain>
    </source>
</reference>